<keyword evidence="3 4" id="KW-0067">ATP-binding</keyword>
<name>A0ABR9RND5_9ACTN</name>
<evidence type="ECO:0000256" key="2">
    <source>
        <dbReference type="ARBA" id="ARBA00022741"/>
    </source>
</evidence>
<dbReference type="Gene3D" id="3.30.470.20">
    <property type="entry name" value="ATP-grasp fold, B domain"/>
    <property type="match status" value="1"/>
</dbReference>
<feature type="domain" description="ATP-grasp" evidence="5">
    <location>
        <begin position="122"/>
        <end position="308"/>
    </location>
</feature>
<evidence type="ECO:0000256" key="4">
    <source>
        <dbReference type="PROSITE-ProRule" id="PRU00409"/>
    </source>
</evidence>
<dbReference type="Pfam" id="PF13535">
    <property type="entry name" value="ATP-grasp_4"/>
    <property type="match status" value="1"/>
</dbReference>
<dbReference type="PANTHER" id="PTHR43585:SF2">
    <property type="entry name" value="ATP-GRASP ENZYME FSQD"/>
    <property type="match status" value="1"/>
</dbReference>
<dbReference type="RefSeq" id="WP_193636426.1">
    <property type="nucleotide sequence ID" value="NZ_JADCSA010000001.1"/>
</dbReference>
<dbReference type="InterPro" id="IPR040570">
    <property type="entry name" value="LAL_C2"/>
</dbReference>
<dbReference type="PANTHER" id="PTHR43585">
    <property type="entry name" value="FUMIPYRROLE BIOSYNTHESIS PROTEIN C"/>
    <property type="match status" value="1"/>
</dbReference>
<dbReference type="InterPro" id="IPR052032">
    <property type="entry name" value="ATP-dep_AA_Ligase"/>
</dbReference>
<evidence type="ECO:0000256" key="1">
    <source>
        <dbReference type="ARBA" id="ARBA00022598"/>
    </source>
</evidence>
<dbReference type="InterPro" id="IPR011761">
    <property type="entry name" value="ATP-grasp"/>
</dbReference>
<sequence length="419" mass="42878">MTTPAISHVTSPATTVLAIGGIASAHAIALERGAAVVHVRTHAGHTALAADRYARVVDVSDVPVGVGQADAVLHGIGDLRPDAMLCLHDESVELGALVAERLGLRFASPETTAATVDKSVMRDRLDAAGLGTVRHGHVVDGQVIWAGGAPAGPVVLKPGRGRASIGVLMLTDAVEADALVATDPVAYDGFVVEERVIGVEHSVESIVTSVGAWHGVTAKQTEDAIETGHVHPAPLDAAARDQVLDATLRALAALGVTSGLLHTEVILDGRGVAHVVETHLRGGGDGILDLVRHATGLDLTALHVEDLLGRLDAMPAARDLGAASSQFSFPQDSGEVAGWTGVDEARQLPGVEGVGTIPDVGDVIGPDRASSYSRLAWAIATGPDAVSARARARAAVETVQPDLVGTMSARELGPAGERS</sequence>
<dbReference type="EMBL" id="JADCSA010000001">
    <property type="protein sequence ID" value="MBE7323083.1"/>
    <property type="molecule type" value="Genomic_DNA"/>
</dbReference>
<comment type="caution">
    <text evidence="6">The sequence shown here is derived from an EMBL/GenBank/DDBJ whole genome shotgun (WGS) entry which is preliminary data.</text>
</comment>
<evidence type="ECO:0000259" key="5">
    <source>
        <dbReference type="PROSITE" id="PS50975"/>
    </source>
</evidence>
<keyword evidence="2 4" id="KW-0547">Nucleotide-binding</keyword>
<evidence type="ECO:0000256" key="3">
    <source>
        <dbReference type="ARBA" id="ARBA00022840"/>
    </source>
</evidence>
<gene>
    <name evidence="6" type="ORF">IEQ44_00270</name>
</gene>
<organism evidence="6 7">
    <name type="scientific">Nocardioides malaquae</name>
    <dbReference type="NCBI Taxonomy" id="2773426"/>
    <lineage>
        <taxon>Bacteria</taxon>
        <taxon>Bacillati</taxon>
        <taxon>Actinomycetota</taxon>
        <taxon>Actinomycetes</taxon>
        <taxon>Propionibacteriales</taxon>
        <taxon>Nocardioidaceae</taxon>
        <taxon>Nocardioides</taxon>
    </lineage>
</organism>
<dbReference type="PROSITE" id="PS50975">
    <property type="entry name" value="ATP_GRASP"/>
    <property type="match status" value="1"/>
</dbReference>
<keyword evidence="1" id="KW-0436">Ligase</keyword>
<accession>A0ABR9RND5</accession>
<proteinExistence type="predicted"/>
<keyword evidence="7" id="KW-1185">Reference proteome</keyword>
<evidence type="ECO:0000313" key="6">
    <source>
        <dbReference type="EMBL" id="MBE7323083.1"/>
    </source>
</evidence>
<dbReference type="SUPFAM" id="SSF56059">
    <property type="entry name" value="Glutathione synthetase ATP-binding domain-like"/>
    <property type="match status" value="1"/>
</dbReference>
<protein>
    <submittedName>
        <fullName evidence="6">ATP-grasp domain-containing protein</fullName>
    </submittedName>
</protein>
<dbReference type="Proteomes" id="UP000756387">
    <property type="component" value="Unassembled WGS sequence"/>
</dbReference>
<evidence type="ECO:0000313" key="7">
    <source>
        <dbReference type="Proteomes" id="UP000756387"/>
    </source>
</evidence>
<dbReference type="Pfam" id="PF18603">
    <property type="entry name" value="LAL_C2"/>
    <property type="match status" value="1"/>
</dbReference>
<reference evidence="6 7" key="1">
    <citation type="submission" date="2020-10" db="EMBL/GenBank/DDBJ databases">
        <title>Nocardioides sp. isolated from sludge.</title>
        <authorList>
            <person name="Zhang X."/>
        </authorList>
    </citation>
    <scope>NUCLEOTIDE SEQUENCE [LARGE SCALE GENOMIC DNA]</scope>
    <source>
        <strain evidence="6 7">Y6</strain>
    </source>
</reference>